<accession>A0A0F6MMB3</accession>
<gene>
    <name evidence="2" type="ORF">HMPREF9723_02439</name>
</gene>
<keyword evidence="1" id="KW-0472">Membrane</keyword>
<dbReference type="PATRIC" id="fig|999434.4.peg.2541"/>
<name>A0A0F6MMB3_TREDN</name>
<organism evidence="2">
    <name type="scientific">Treponema denticola OTK</name>
    <dbReference type="NCBI Taxonomy" id="999434"/>
    <lineage>
        <taxon>Bacteria</taxon>
        <taxon>Pseudomonadati</taxon>
        <taxon>Spirochaetota</taxon>
        <taxon>Spirochaetia</taxon>
        <taxon>Spirochaetales</taxon>
        <taxon>Treponemataceae</taxon>
        <taxon>Treponema</taxon>
    </lineage>
</organism>
<keyword evidence="1" id="KW-1133">Transmembrane helix</keyword>
<proteinExistence type="predicted"/>
<feature type="transmembrane region" description="Helical" evidence="1">
    <location>
        <begin position="92"/>
        <end position="117"/>
    </location>
</feature>
<sequence>MNLLKNIYASVFKEIVFFKRTMMNTITSIVVFYVIFLLVSKGVMKIGTNLDYGSTMQGIIVAYYSWTMILSVFTSVGYIVENNRNTGVLENIMLNSSCFTFLLLIESFTSMLLYFLFSWLNLFLFKITAGVEMSFRFFSTGYLLLIGLLSVLGISLFIAGINTVLKKANAVLTVLQFAFLGILFLPVNSYTKIFVPFTVAKTMLKKVMVENISALSLPIDMHISLWINTLLFLLFGIITFNWFIKAAKKKGLLKFF</sequence>
<dbReference type="RefSeq" id="WP_002693594.1">
    <property type="nucleotide sequence ID" value="NZ_CM001797.1"/>
</dbReference>
<evidence type="ECO:0000313" key="2">
    <source>
        <dbReference type="EMBL" id="EMB19742.1"/>
    </source>
</evidence>
<feature type="transmembrane region" description="Helical" evidence="1">
    <location>
        <begin position="21"/>
        <end position="39"/>
    </location>
</feature>
<comment type="caution">
    <text evidence="2">The sequence shown here is derived from an EMBL/GenBank/DDBJ whole genome shotgun (WGS) entry which is preliminary data.</text>
</comment>
<evidence type="ECO:0008006" key="3">
    <source>
        <dbReference type="Google" id="ProtNLM"/>
    </source>
</evidence>
<protein>
    <recommendedName>
        <fullName evidence="3">ABC-2 type transporter domain-containing protein</fullName>
    </recommendedName>
</protein>
<feature type="transmembrane region" description="Helical" evidence="1">
    <location>
        <begin position="137"/>
        <end position="161"/>
    </location>
</feature>
<dbReference type="HOGENOM" id="CLU_078424_0_0_12"/>
<dbReference type="Proteomes" id="UP000011701">
    <property type="component" value="Chromosome"/>
</dbReference>
<evidence type="ECO:0000256" key="1">
    <source>
        <dbReference type="SAM" id="Phobius"/>
    </source>
</evidence>
<reference evidence="2" key="1">
    <citation type="submission" date="2012-01" db="EMBL/GenBank/DDBJ databases">
        <title>The Genome Sequence of Treponema denticola OTK.</title>
        <authorList>
            <consortium name="The Broad Institute Genome Sequencing Platform"/>
            <person name="Earl A."/>
            <person name="Ward D."/>
            <person name="Feldgarden M."/>
            <person name="Gevers D."/>
            <person name="Blanton J.M."/>
            <person name="Fenno C.J."/>
            <person name="Baranova O.V."/>
            <person name="Mathney J."/>
            <person name="Dewhirst F.E."/>
            <person name="Izard J."/>
            <person name="Young S.K."/>
            <person name="Zeng Q."/>
            <person name="Gargeya S."/>
            <person name="Fitzgerald M."/>
            <person name="Haas B."/>
            <person name="Abouelleil A."/>
            <person name="Alvarado L."/>
            <person name="Arachchi H.M."/>
            <person name="Berlin A."/>
            <person name="Chapman S.B."/>
            <person name="Gearin G."/>
            <person name="Goldberg J."/>
            <person name="Griggs A."/>
            <person name="Gujja S."/>
            <person name="Hansen M."/>
            <person name="Heiman D."/>
            <person name="Howarth C."/>
            <person name="Larimer J."/>
            <person name="Lui A."/>
            <person name="MacDonald P.J.P."/>
            <person name="McCowen C."/>
            <person name="Montmayeur A."/>
            <person name="Murphy C."/>
            <person name="Neiman D."/>
            <person name="Pearson M."/>
            <person name="Priest M."/>
            <person name="Roberts A."/>
            <person name="Saif S."/>
            <person name="Shea T."/>
            <person name="Sisk P."/>
            <person name="Stolte C."/>
            <person name="Sykes S."/>
            <person name="Wortman J."/>
            <person name="Nusbaum C."/>
            <person name="Birren B."/>
        </authorList>
    </citation>
    <scope>NUCLEOTIDE SEQUENCE [LARGE SCALE GENOMIC DNA]</scope>
    <source>
        <strain evidence="2">OTK</strain>
    </source>
</reference>
<feature type="transmembrane region" description="Helical" evidence="1">
    <location>
        <begin position="59"/>
        <end position="80"/>
    </location>
</feature>
<dbReference type="AlphaFoldDB" id="A0A0F6MMB3"/>
<feature type="transmembrane region" description="Helical" evidence="1">
    <location>
        <begin position="223"/>
        <end position="244"/>
    </location>
</feature>
<dbReference type="EMBL" id="AGDY01000010">
    <property type="protein sequence ID" value="EMB19742.1"/>
    <property type="molecule type" value="Genomic_DNA"/>
</dbReference>
<keyword evidence="1" id="KW-0812">Transmembrane</keyword>